<dbReference type="AlphaFoldDB" id="A0A0A8ZRX1"/>
<reference evidence="2" key="2">
    <citation type="journal article" date="2015" name="Data Brief">
        <title>Shoot transcriptome of the giant reed, Arundo donax.</title>
        <authorList>
            <person name="Barrero R.A."/>
            <person name="Guerrero F.D."/>
            <person name="Moolhuijzen P."/>
            <person name="Goolsby J.A."/>
            <person name="Tidwell J."/>
            <person name="Bellgard S.E."/>
            <person name="Bellgard M.I."/>
        </authorList>
    </citation>
    <scope>NUCLEOTIDE SEQUENCE</scope>
    <source>
        <tissue evidence="2">Shoot tissue taken approximately 20 cm above the soil surface</tissue>
    </source>
</reference>
<evidence type="ECO:0000313" key="2">
    <source>
        <dbReference type="EMBL" id="JAD42124.1"/>
    </source>
</evidence>
<keyword evidence="1" id="KW-1133">Transmembrane helix</keyword>
<accession>A0A0A8ZRX1</accession>
<sequence length="50" mass="5912">MFFYTIIRLLNPTLLFFIVSSRALLLQLSIRNKEEKIEDGRNETNPKKLS</sequence>
<evidence type="ECO:0000256" key="1">
    <source>
        <dbReference type="SAM" id="Phobius"/>
    </source>
</evidence>
<name>A0A0A8ZRX1_ARUDO</name>
<reference evidence="2" key="1">
    <citation type="submission" date="2014-09" db="EMBL/GenBank/DDBJ databases">
        <authorList>
            <person name="Magalhaes I.L.F."/>
            <person name="Oliveira U."/>
            <person name="Santos F.R."/>
            <person name="Vidigal T.H.D.A."/>
            <person name="Brescovit A.D."/>
            <person name="Santos A.J."/>
        </authorList>
    </citation>
    <scope>NUCLEOTIDE SEQUENCE</scope>
    <source>
        <tissue evidence="2">Shoot tissue taken approximately 20 cm above the soil surface</tissue>
    </source>
</reference>
<feature type="transmembrane region" description="Helical" evidence="1">
    <location>
        <begin position="6"/>
        <end position="26"/>
    </location>
</feature>
<dbReference type="EMBL" id="GBRH01255771">
    <property type="protein sequence ID" value="JAD42124.1"/>
    <property type="molecule type" value="Transcribed_RNA"/>
</dbReference>
<keyword evidence="1" id="KW-0472">Membrane</keyword>
<organism evidence="2">
    <name type="scientific">Arundo donax</name>
    <name type="common">Giant reed</name>
    <name type="synonym">Donax arundinaceus</name>
    <dbReference type="NCBI Taxonomy" id="35708"/>
    <lineage>
        <taxon>Eukaryota</taxon>
        <taxon>Viridiplantae</taxon>
        <taxon>Streptophyta</taxon>
        <taxon>Embryophyta</taxon>
        <taxon>Tracheophyta</taxon>
        <taxon>Spermatophyta</taxon>
        <taxon>Magnoliopsida</taxon>
        <taxon>Liliopsida</taxon>
        <taxon>Poales</taxon>
        <taxon>Poaceae</taxon>
        <taxon>PACMAD clade</taxon>
        <taxon>Arundinoideae</taxon>
        <taxon>Arundineae</taxon>
        <taxon>Arundo</taxon>
    </lineage>
</organism>
<proteinExistence type="predicted"/>
<keyword evidence="1" id="KW-0812">Transmembrane</keyword>
<protein>
    <submittedName>
        <fullName evidence="2">Uncharacterized protein</fullName>
    </submittedName>
</protein>